<proteinExistence type="predicted"/>
<evidence type="ECO:0000313" key="3">
    <source>
        <dbReference type="EnsemblMetazoa" id="XP_050516136.1"/>
    </source>
</evidence>
<dbReference type="PROSITE" id="PS51450">
    <property type="entry name" value="LRR"/>
    <property type="match status" value="1"/>
</dbReference>
<dbReference type="RefSeq" id="XP_028147532.1">
    <property type="nucleotide sequence ID" value="XM_028291731.1"/>
</dbReference>
<protein>
    <submittedName>
        <fullName evidence="5">Leucine-rich repeat-containing protein 15-like</fullName>
    </submittedName>
</protein>
<dbReference type="OrthoDB" id="6769888at2759"/>
<dbReference type="AlphaFoldDB" id="A0A6P7GNF4"/>
<dbReference type="SUPFAM" id="SSF52058">
    <property type="entry name" value="L domain-like"/>
    <property type="match status" value="1"/>
</dbReference>
<dbReference type="Pfam" id="PF13855">
    <property type="entry name" value="LRR_8"/>
    <property type="match status" value="2"/>
</dbReference>
<keyword evidence="1" id="KW-0433">Leucine-rich repeat</keyword>
<evidence type="ECO:0000256" key="1">
    <source>
        <dbReference type="ARBA" id="ARBA00022614"/>
    </source>
</evidence>
<evidence type="ECO:0000313" key="4">
    <source>
        <dbReference type="Proteomes" id="UP001652700"/>
    </source>
</evidence>
<name>A0A6P7GNF4_DIAVI</name>
<dbReference type="InterPro" id="IPR050333">
    <property type="entry name" value="SLRP"/>
</dbReference>
<dbReference type="Proteomes" id="UP001652700">
    <property type="component" value="Unplaced"/>
</dbReference>
<keyword evidence="4" id="KW-1185">Reference proteome</keyword>
<dbReference type="InterPro" id="IPR001611">
    <property type="entry name" value="Leu-rich_rpt"/>
</dbReference>
<dbReference type="InterPro" id="IPR032675">
    <property type="entry name" value="LRR_dom_sf"/>
</dbReference>
<dbReference type="Gene3D" id="3.80.10.10">
    <property type="entry name" value="Ribonuclease Inhibitor"/>
    <property type="match status" value="2"/>
</dbReference>
<reference evidence="3" key="2">
    <citation type="submission" date="2025-05" db="UniProtKB">
        <authorList>
            <consortium name="EnsemblMetazoa"/>
        </authorList>
    </citation>
    <scope>IDENTIFICATION</scope>
</reference>
<gene>
    <name evidence="5" type="primary">LOC114340953</name>
</gene>
<dbReference type="EnsemblMetazoa" id="XM_050660179.1">
    <property type="protein sequence ID" value="XP_050516136.1"/>
    <property type="gene ID" value="LOC126890999"/>
</dbReference>
<evidence type="ECO:0000256" key="2">
    <source>
        <dbReference type="ARBA" id="ARBA00022737"/>
    </source>
</evidence>
<dbReference type="PANTHER" id="PTHR45712">
    <property type="entry name" value="AGAP008170-PA"/>
    <property type="match status" value="1"/>
</dbReference>
<dbReference type="PANTHER" id="PTHR45712:SF22">
    <property type="entry name" value="INSULIN-LIKE GROWTH FACTOR-BINDING PROTEIN COMPLEX ACID LABILE SUBUNIT"/>
    <property type="match status" value="1"/>
</dbReference>
<accession>A0A6P7GNF4</accession>
<dbReference type="InParanoid" id="A0A6P7GNF4"/>
<keyword evidence="2" id="KW-0677">Repeat</keyword>
<sequence length="128" mass="14307">MSNVKLDKNQISKIKGTTFHQINGLNTLDLSNNRIEDIINLFSHLDDLVDLNLDNNVIKVLNPNNFSVFNGLPFTSISLTGNLISKIEEGSFDDTEELRYLKLGSNKIGDLTLTSLGALENEDSELRR</sequence>
<reference evidence="5" key="1">
    <citation type="submission" date="2025-04" db="UniProtKB">
        <authorList>
            <consortium name="RefSeq"/>
        </authorList>
    </citation>
    <scope>IDENTIFICATION</scope>
    <source>
        <tissue evidence="5">Whole insect</tissue>
    </source>
</reference>
<organism evidence="5">
    <name type="scientific">Diabrotica virgifera virgifera</name>
    <name type="common">western corn rootworm</name>
    <dbReference type="NCBI Taxonomy" id="50390"/>
    <lineage>
        <taxon>Eukaryota</taxon>
        <taxon>Metazoa</taxon>
        <taxon>Ecdysozoa</taxon>
        <taxon>Arthropoda</taxon>
        <taxon>Hexapoda</taxon>
        <taxon>Insecta</taxon>
        <taxon>Pterygota</taxon>
        <taxon>Neoptera</taxon>
        <taxon>Endopterygota</taxon>
        <taxon>Coleoptera</taxon>
        <taxon>Polyphaga</taxon>
        <taxon>Cucujiformia</taxon>
        <taxon>Chrysomeloidea</taxon>
        <taxon>Chrysomelidae</taxon>
        <taxon>Galerucinae</taxon>
        <taxon>Diabroticina</taxon>
        <taxon>Diabroticites</taxon>
        <taxon>Diabrotica</taxon>
    </lineage>
</organism>
<evidence type="ECO:0000313" key="5">
    <source>
        <dbReference type="RefSeq" id="XP_028147532.1"/>
    </source>
</evidence>